<dbReference type="GO" id="GO:0005741">
    <property type="term" value="C:mitochondrial outer membrane"/>
    <property type="evidence" value="ECO:0007669"/>
    <property type="project" value="TreeGrafter"/>
</dbReference>
<dbReference type="InParanoid" id="A0A2Y9E351"/>
<dbReference type="GO" id="GO:0008089">
    <property type="term" value="P:anterograde axonal transport"/>
    <property type="evidence" value="ECO:0007669"/>
    <property type="project" value="InterPro"/>
</dbReference>
<evidence type="ECO:0000313" key="3">
    <source>
        <dbReference type="Proteomes" id="UP000248480"/>
    </source>
</evidence>
<dbReference type="GO" id="GO:1904115">
    <property type="term" value="C:axon cytoplasm"/>
    <property type="evidence" value="ECO:0007669"/>
    <property type="project" value="GOC"/>
</dbReference>
<feature type="compositionally biased region" description="Basic and acidic residues" evidence="1">
    <location>
        <begin position="192"/>
        <end position="213"/>
    </location>
</feature>
<dbReference type="CTD" id="84709"/>
<dbReference type="InterPro" id="IPR026093">
    <property type="entry name" value="MGARP"/>
</dbReference>
<evidence type="ECO:0000313" key="4">
    <source>
        <dbReference type="RefSeq" id="XP_004385542.1"/>
    </source>
</evidence>
<dbReference type="KEGG" id="tmu:101346424"/>
<protein>
    <submittedName>
        <fullName evidence="4">Protein MGARP</fullName>
    </submittedName>
</protein>
<sequence length="241" mass="25052">MYLRRAVSKTLALPLRAPPGPAPFRKDASLHWMSSNKLPGSSGSNMIYYLVVGVTVSAGGYYTYKTVRSEQAKHTEHMANLKENNKAGLYPLQAPEASVVEAEKASSKAPEASVVEAEVVGAGEFPGATDALIKEVSICPEGVDAALVGKAAVGAETGPEGTDAPTSETPEVNAETTLGVTKAAPYEAVASSHDKDITENESSDEHAELKEEISAAESESSAGDVLQEEVSVDSEAASTQG</sequence>
<dbReference type="GeneID" id="101346424"/>
<dbReference type="Proteomes" id="UP000248480">
    <property type="component" value="Unplaced"/>
</dbReference>
<dbReference type="InterPro" id="IPR032773">
    <property type="entry name" value="MGARP_N"/>
</dbReference>
<name>A0A2Y9E351_TRIMA</name>
<accession>A0A2Y9E351</accession>
<keyword evidence="3" id="KW-1185">Reference proteome</keyword>
<reference evidence="4" key="1">
    <citation type="submission" date="2025-08" db="UniProtKB">
        <authorList>
            <consortium name="RefSeq"/>
        </authorList>
    </citation>
    <scope>IDENTIFICATION</scope>
</reference>
<dbReference type="PANTHER" id="PTHR22910:SF6">
    <property type="entry name" value="PROTEIN MGARP"/>
    <property type="match status" value="1"/>
</dbReference>
<dbReference type="PANTHER" id="PTHR22910">
    <property type="entry name" value="PROTEIN MGARP"/>
    <property type="match status" value="1"/>
</dbReference>
<feature type="domain" description="Protein MGARP N-terminal" evidence="2">
    <location>
        <begin position="1"/>
        <end position="191"/>
    </location>
</feature>
<proteinExistence type="predicted"/>
<dbReference type="RefSeq" id="XP_004385542.1">
    <property type="nucleotide sequence ID" value="XM_004385485.2"/>
</dbReference>
<organism evidence="3 4">
    <name type="scientific">Trichechus manatus latirostris</name>
    <name type="common">Florida manatee</name>
    <dbReference type="NCBI Taxonomy" id="127582"/>
    <lineage>
        <taxon>Eukaryota</taxon>
        <taxon>Metazoa</taxon>
        <taxon>Chordata</taxon>
        <taxon>Craniata</taxon>
        <taxon>Vertebrata</taxon>
        <taxon>Euteleostomi</taxon>
        <taxon>Mammalia</taxon>
        <taxon>Eutheria</taxon>
        <taxon>Afrotheria</taxon>
        <taxon>Sirenia</taxon>
        <taxon>Trichechidae</taxon>
        <taxon>Trichechus</taxon>
    </lineage>
</organism>
<evidence type="ECO:0000256" key="1">
    <source>
        <dbReference type="SAM" id="MobiDB-lite"/>
    </source>
</evidence>
<dbReference type="STRING" id="127582.A0A2Y9E351"/>
<gene>
    <name evidence="4" type="primary">MGARP</name>
</gene>
<evidence type="ECO:0000259" key="2">
    <source>
        <dbReference type="Pfam" id="PF14962"/>
    </source>
</evidence>
<dbReference type="AlphaFoldDB" id="A0A2Y9E351"/>
<dbReference type="OrthoDB" id="9950323at2759"/>
<dbReference type="FunCoup" id="A0A2Y9E351">
    <property type="interactions" value="65"/>
</dbReference>
<dbReference type="Pfam" id="PF14962">
    <property type="entry name" value="AIF-MLS"/>
    <property type="match status" value="1"/>
</dbReference>
<feature type="region of interest" description="Disordered" evidence="1">
    <location>
        <begin position="182"/>
        <end position="241"/>
    </location>
</feature>